<keyword evidence="2" id="KW-0012">Acyltransferase</keyword>
<evidence type="ECO:0000256" key="2">
    <source>
        <dbReference type="ARBA" id="ARBA00023315"/>
    </source>
</evidence>
<dbReference type="AlphaFoldDB" id="A0A1S1N6J6"/>
<gene>
    <name evidence="4" type="ORF">BIW53_13115</name>
</gene>
<keyword evidence="1 4" id="KW-0808">Transferase</keyword>
<name>A0A1S1N6J6_9GAMM</name>
<sequence length="160" mass="17837">MNVEVLIADYLNENQAVDIGFLLNHYAEDPMGGGLPLSDFTKDNLAKELSKIPHAFSVICYVDGKPAGLINCFEAFSTFKCKPLINIHDIVVVNEFRGLGISQSMLAKVEERAREKGCCKITLEVLEGNEVAQNSYIKFGFNGYELDPKMGKALFWQKLI</sequence>
<dbReference type="SUPFAM" id="SSF55729">
    <property type="entry name" value="Acyl-CoA N-acyltransferases (Nat)"/>
    <property type="match status" value="1"/>
</dbReference>
<dbReference type="Gene3D" id="3.40.630.30">
    <property type="match status" value="1"/>
</dbReference>
<keyword evidence="5" id="KW-1185">Reference proteome</keyword>
<evidence type="ECO:0000259" key="3">
    <source>
        <dbReference type="PROSITE" id="PS51186"/>
    </source>
</evidence>
<organism evidence="4 5">
    <name type="scientific">Pseudoalteromonas byunsanensis</name>
    <dbReference type="NCBI Taxonomy" id="327939"/>
    <lineage>
        <taxon>Bacteria</taxon>
        <taxon>Pseudomonadati</taxon>
        <taxon>Pseudomonadota</taxon>
        <taxon>Gammaproteobacteria</taxon>
        <taxon>Alteromonadales</taxon>
        <taxon>Pseudoalteromonadaceae</taxon>
        <taxon>Pseudoalteromonas</taxon>
    </lineage>
</organism>
<protein>
    <submittedName>
        <fullName evidence="4">GNAT family N-acetyltransferase</fullName>
    </submittedName>
</protein>
<feature type="domain" description="N-acetyltransferase" evidence="3">
    <location>
        <begin position="6"/>
        <end position="160"/>
    </location>
</feature>
<evidence type="ECO:0000256" key="1">
    <source>
        <dbReference type="ARBA" id="ARBA00022679"/>
    </source>
</evidence>
<evidence type="ECO:0000313" key="5">
    <source>
        <dbReference type="Proteomes" id="UP000180253"/>
    </source>
</evidence>
<dbReference type="InterPro" id="IPR051016">
    <property type="entry name" value="Diverse_Substrate_AcTransf"/>
</dbReference>
<dbReference type="CDD" id="cd04301">
    <property type="entry name" value="NAT_SF"/>
    <property type="match status" value="1"/>
</dbReference>
<dbReference type="EMBL" id="MNAN01000032">
    <property type="protein sequence ID" value="OHU94952.1"/>
    <property type="molecule type" value="Genomic_DNA"/>
</dbReference>
<evidence type="ECO:0000313" key="4">
    <source>
        <dbReference type="EMBL" id="OHU94952.1"/>
    </source>
</evidence>
<proteinExistence type="predicted"/>
<dbReference type="InterPro" id="IPR000182">
    <property type="entry name" value="GNAT_dom"/>
</dbReference>
<accession>A0A1S1N6J6</accession>
<reference evidence="4 5" key="1">
    <citation type="submission" date="2016-10" db="EMBL/GenBank/DDBJ databases">
        <title>Pseudoalteromonas amylolytica sp. nov., isolated from the surface seawater.</title>
        <authorList>
            <person name="Wu Y.-H."/>
            <person name="Cheng H."/>
            <person name="Jin X.-B."/>
            <person name="Wang C.-S."/>
            <person name="Xu X.-W."/>
        </authorList>
    </citation>
    <scope>NUCLEOTIDE SEQUENCE [LARGE SCALE GENOMIC DNA]</scope>
    <source>
        <strain evidence="4 5">JCM 12483</strain>
    </source>
</reference>
<dbReference type="RefSeq" id="WP_070992468.1">
    <property type="nucleotide sequence ID" value="NZ_CBCSHD010000018.1"/>
</dbReference>
<comment type="caution">
    <text evidence="4">The sequence shown here is derived from an EMBL/GenBank/DDBJ whole genome shotgun (WGS) entry which is preliminary data.</text>
</comment>
<dbReference type="GO" id="GO:0008080">
    <property type="term" value="F:N-acetyltransferase activity"/>
    <property type="evidence" value="ECO:0007669"/>
    <property type="project" value="UniProtKB-ARBA"/>
</dbReference>
<dbReference type="Pfam" id="PF00583">
    <property type="entry name" value="Acetyltransf_1"/>
    <property type="match status" value="1"/>
</dbReference>
<dbReference type="PANTHER" id="PTHR10545">
    <property type="entry name" value="DIAMINE N-ACETYLTRANSFERASE"/>
    <property type="match status" value="1"/>
</dbReference>
<dbReference type="PROSITE" id="PS51186">
    <property type="entry name" value="GNAT"/>
    <property type="match status" value="1"/>
</dbReference>
<dbReference type="Proteomes" id="UP000180253">
    <property type="component" value="Unassembled WGS sequence"/>
</dbReference>
<dbReference type="PANTHER" id="PTHR10545:SF29">
    <property type="entry name" value="GH14572P-RELATED"/>
    <property type="match status" value="1"/>
</dbReference>
<dbReference type="OrthoDB" id="9799601at2"/>
<dbReference type="InterPro" id="IPR016181">
    <property type="entry name" value="Acyl_CoA_acyltransferase"/>
</dbReference>